<dbReference type="EMBL" id="JPWI01000002">
    <property type="protein sequence ID" value="RCK48018.1"/>
    <property type="molecule type" value="Genomic_DNA"/>
</dbReference>
<evidence type="ECO:0000256" key="9">
    <source>
        <dbReference type="ARBA" id="ARBA00023237"/>
    </source>
</evidence>
<name>A0A367X2W3_9PROT</name>
<evidence type="ECO:0000256" key="1">
    <source>
        <dbReference type="ARBA" id="ARBA00004571"/>
    </source>
</evidence>
<dbReference type="InterPro" id="IPR012910">
    <property type="entry name" value="Plug_dom"/>
</dbReference>
<evidence type="ECO:0000256" key="5">
    <source>
        <dbReference type="ARBA" id="ARBA00022692"/>
    </source>
</evidence>
<comment type="caution">
    <text evidence="14">The sequence shown here is derived from an EMBL/GenBank/DDBJ whole genome shotgun (WGS) entry which is preliminary data.</text>
</comment>
<dbReference type="GO" id="GO:0015344">
    <property type="term" value="F:siderophore uptake transmembrane transporter activity"/>
    <property type="evidence" value="ECO:0007669"/>
    <property type="project" value="TreeGrafter"/>
</dbReference>
<proteinExistence type="inferred from homology"/>
<comment type="similarity">
    <text evidence="2 10 11">Belongs to the TonB-dependent receptor family.</text>
</comment>
<reference evidence="14 15" key="1">
    <citation type="submission" date="2014-07" db="EMBL/GenBank/DDBJ databases">
        <title>Draft genome sequence of Thalassospira profundimaris PR54-5.</title>
        <authorList>
            <person name="Lai Q."/>
            <person name="Shao Z."/>
        </authorList>
    </citation>
    <scope>NUCLEOTIDE SEQUENCE [LARGE SCALE GENOMIC DNA]</scope>
    <source>
        <strain evidence="14 15">PR54-5</strain>
    </source>
</reference>
<evidence type="ECO:0000259" key="12">
    <source>
        <dbReference type="Pfam" id="PF00593"/>
    </source>
</evidence>
<evidence type="ECO:0000313" key="15">
    <source>
        <dbReference type="Proteomes" id="UP000252255"/>
    </source>
</evidence>
<feature type="domain" description="TonB-dependent receptor-like beta-barrel" evidence="12">
    <location>
        <begin position="250"/>
        <end position="656"/>
    </location>
</feature>
<evidence type="ECO:0000313" key="14">
    <source>
        <dbReference type="EMBL" id="RCK48018.1"/>
    </source>
</evidence>
<dbReference type="NCBIfam" id="TIGR01783">
    <property type="entry name" value="TonB-siderophor"/>
    <property type="match status" value="1"/>
</dbReference>
<keyword evidence="7 10" id="KW-0472">Membrane</keyword>
<evidence type="ECO:0000256" key="10">
    <source>
        <dbReference type="PROSITE-ProRule" id="PRU01360"/>
    </source>
</evidence>
<dbReference type="GO" id="GO:0038023">
    <property type="term" value="F:signaling receptor activity"/>
    <property type="evidence" value="ECO:0007669"/>
    <property type="project" value="InterPro"/>
</dbReference>
<dbReference type="Pfam" id="PF07715">
    <property type="entry name" value="Plug"/>
    <property type="match status" value="1"/>
</dbReference>
<keyword evidence="9 10" id="KW-0998">Cell outer membrane</keyword>
<dbReference type="InterPro" id="IPR010105">
    <property type="entry name" value="TonB_sidphr_rcpt"/>
</dbReference>
<dbReference type="GO" id="GO:0015891">
    <property type="term" value="P:siderophore transport"/>
    <property type="evidence" value="ECO:0007669"/>
    <property type="project" value="InterPro"/>
</dbReference>
<evidence type="ECO:0000256" key="2">
    <source>
        <dbReference type="ARBA" id="ARBA00009810"/>
    </source>
</evidence>
<evidence type="ECO:0008006" key="16">
    <source>
        <dbReference type="Google" id="ProtNLM"/>
    </source>
</evidence>
<dbReference type="InterPro" id="IPR037066">
    <property type="entry name" value="Plug_dom_sf"/>
</dbReference>
<feature type="domain" description="TonB-dependent receptor plug" evidence="13">
    <location>
        <begin position="38"/>
        <end position="131"/>
    </location>
</feature>
<dbReference type="Pfam" id="PF00593">
    <property type="entry name" value="TonB_dep_Rec_b-barrel"/>
    <property type="match status" value="1"/>
</dbReference>
<sequence length="688" mass="73878">MVIEADSKAEPGDPTPPVYAGGQVATGGRAGVLGNKDVMDTPFSTTSYTSELITNQQAQDVADVLLNDPSVVNSTGYGNFADRFNIRGYDLQSDDISLDGVSGTAPRQKAIIETYERVELLKGASAFLNGMPPGSSGIGGTVNLVPKRATANPVTSLTGSTENGKTFGSHVDIGRRFGSADQFGARANAVYRDGETSIDDEEVTARLASLALDFNGENARVTVDGIINQHYISQARPSVNIGSALTSIPNAPSASHNYASAWTYSDLEDYIGQVRGEYDLTDSTMAYVVLGGRNSEEEGGYATPTLNSSDGTASFGSSVINFQNTDLSSMAGIRQKFETGPVNHEVNLGISGIWQKNYQAYEFYSSQTGSIYGSGADSHSSTVTFTGGNLNDLPLSSKNTFVSYYIADTMGFLNDRIELTAGIRHQEVNTKGYNLGTGAQNSYYDSRADSPMFAIVGKVTNEWSVYANYIEGLSKGKTVTDTGAANFGSVLAPYVSKQFETGVKADFGTFGGGIALFQIEKPSVYKDSTTNIEDTNGEQQNRGIEFTAFGEPVEGFRLLGGLTYIDSELQDTDNRTNDGKRAKGVAEYQATFSVEYDLPFLRGATLTSRVIHSGPQFVDDENTLQLDEWTRLDVGGRYNTTLYGYPVTFRGNIENLTNNNYWASASTDSEYITMGAPLTAKLALTANF</sequence>
<keyword evidence="4 10" id="KW-1134">Transmembrane beta strand</keyword>
<dbReference type="InterPro" id="IPR039426">
    <property type="entry name" value="TonB-dep_rcpt-like"/>
</dbReference>
<dbReference type="AlphaFoldDB" id="A0A367X2W3"/>
<evidence type="ECO:0000256" key="7">
    <source>
        <dbReference type="ARBA" id="ARBA00023136"/>
    </source>
</evidence>
<dbReference type="SUPFAM" id="SSF56935">
    <property type="entry name" value="Porins"/>
    <property type="match status" value="1"/>
</dbReference>
<dbReference type="CDD" id="cd01347">
    <property type="entry name" value="ligand_gated_channel"/>
    <property type="match status" value="1"/>
</dbReference>
<evidence type="ECO:0000256" key="8">
    <source>
        <dbReference type="ARBA" id="ARBA00023170"/>
    </source>
</evidence>
<dbReference type="GO" id="GO:0009279">
    <property type="term" value="C:cell outer membrane"/>
    <property type="evidence" value="ECO:0007669"/>
    <property type="project" value="UniProtKB-SubCell"/>
</dbReference>
<gene>
    <name evidence="14" type="ORF">TH30_06205</name>
</gene>
<dbReference type="Gene3D" id="2.170.130.10">
    <property type="entry name" value="TonB-dependent receptor, plug domain"/>
    <property type="match status" value="1"/>
</dbReference>
<protein>
    <recommendedName>
        <fullName evidence="16">TonB-dependent receptor</fullName>
    </recommendedName>
</protein>
<dbReference type="PROSITE" id="PS52016">
    <property type="entry name" value="TONB_DEPENDENT_REC_3"/>
    <property type="match status" value="1"/>
</dbReference>
<organism evidence="14 15">
    <name type="scientific">Thalassospira profundimaris</name>
    <dbReference type="NCBI Taxonomy" id="502049"/>
    <lineage>
        <taxon>Bacteria</taxon>
        <taxon>Pseudomonadati</taxon>
        <taxon>Pseudomonadota</taxon>
        <taxon>Alphaproteobacteria</taxon>
        <taxon>Rhodospirillales</taxon>
        <taxon>Thalassospiraceae</taxon>
        <taxon>Thalassospira</taxon>
    </lineage>
</organism>
<keyword evidence="8" id="KW-0675">Receptor</keyword>
<keyword evidence="5 10" id="KW-0812">Transmembrane</keyword>
<evidence type="ECO:0000256" key="11">
    <source>
        <dbReference type="RuleBase" id="RU003357"/>
    </source>
</evidence>
<dbReference type="PANTHER" id="PTHR32552">
    <property type="entry name" value="FERRICHROME IRON RECEPTOR-RELATED"/>
    <property type="match status" value="1"/>
</dbReference>
<evidence type="ECO:0000256" key="4">
    <source>
        <dbReference type="ARBA" id="ARBA00022452"/>
    </source>
</evidence>
<keyword evidence="3 10" id="KW-0813">Transport</keyword>
<dbReference type="PANTHER" id="PTHR32552:SF82">
    <property type="entry name" value="FCUA PROTEIN"/>
    <property type="match status" value="1"/>
</dbReference>
<evidence type="ECO:0000256" key="6">
    <source>
        <dbReference type="ARBA" id="ARBA00023077"/>
    </source>
</evidence>
<dbReference type="Gene3D" id="2.40.170.20">
    <property type="entry name" value="TonB-dependent receptor, beta-barrel domain"/>
    <property type="match status" value="1"/>
</dbReference>
<dbReference type="Proteomes" id="UP000252255">
    <property type="component" value="Unassembled WGS sequence"/>
</dbReference>
<dbReference type="InterPro" id="IPR000531">
    <property type="entry name" value="Beta-barrel_TonB"/>
</dbReference>
<keyword evidence="6 11" id="KW-0798">TonB box</keyword>
<accession>A0A367X2W3</accession>
<evidence type="ECO:0000256" key="3">
    <source>
        <dbReference type="ARBA" id="ARBA00022448"/>
    </source>
</evidence>
<dbReference type="InterPro" id="IPR036942">
    <property type="entry name" value="Beta-barrel_TonB_sf"/>
</dbReference>
<evidence type="ECO:0000259" key="13">
    <source>
        <dbReference type="Pfam" id="PF07715"/>
    </source>
</evidence>
<comment type="subcellular location">
    <subcellularLocation>
        <location evidence="1 10">Cell outer membrane</location>
        <topology evidence="1 10">Multi-pass membrane protein</topology>
    </subcellularLocation>
</comment>